<dbReference type="STRING" id="377629.TERTU_4047"/>
<dbReference type="OrthoDB" id="9864171at2"/>
<keyword evidence="2" id="KW-1185">Reference proteome</keyword>
<sequence length="94" mass="10152">MLQVGPYQKVTLTAEFVDTSYRLSTAQHAQLAAFVSRIKSGTVPTLGTTYPRGDMYLLLANGQLGLTCREKPDPSGPILILIDIDTTPASPDRS</sequence>
<proteinExistence type="predicted"/>
<dbReference type="eggNOG" id="ENOG5032EWA">
    <property type="taxonomic scope" value="Bacteria"/>
</dbReference>
<organism evidence="1 2">
    <name type="scientific">Teredinibacter turnerae (strain ATCC 39867 / T7901)</name>
    <dbReference type="NCBI Taxonomy" id="377629"/>
    <lineage>
        <taxon>Bacteria</taxon>
        <taxon>Pseudomonadati</taxon>
        <taxon>Pseudomonadota</taxon>
        <taxon>Gammaproteobacteria</taxon>
        <taxon>Cellvibrionales</taxon>
        <taxon>Cellvibrionaceae</taxon>
        <taxon>Teredinibacter</taxon>
    </lineage>
</organism>
<dbReference type="AlphaFoldDB" id="C5BTX0"/>
<dbReference type="EMBL" id="CP001614">
    <property type="protein sequence ID" value="ACR12370.1"/>
    <property type="molecule type" value="Genomic_DNA"/>
</dbReference>
<gene>
    <name evidence="1" type="ordered locus">TERTU_4047</name>
</gene>
<dbReference type="GeneID" id="58411308"/>
<accession>C5BTX0</accession>
<dbReference type="KEGG" id="ttu:TERTU_4047"/>
<evidence type="ECO:0000313" key="2">
    <source>
        <dbReference type="Proteomes" id="UP000009080"/>
    </source>
</evidence>
<dbReference type="Proteomes" id="UP000009080">
    <property type="component" value="Chromosome"/>
</dbReference>
<dbReference type="RefSeq" id="WP_015818482.1">
    <property type="nucleotide sequence ID" value="NC_012997.1"/>
</dbReference>
<evidence type="ECO:0000313" key="1">
    <source>
        <dbReference type="EMBL" id="ACR12370.1"/>
    </source>
</evidence>
<reference evidence="1 2" key="1">
    <citation type="journal article" date="2009" name="PLoS ONE">
        <title>The complete genome of Teredinibacter turnerae T7901: an intracellular endosymbiont of marine wood-boring bivalves (shipworms).</title>
        <authorList>
            <person name="Yang J.C."/>
            <person name="Madupu R."/>
            <person name="Durkin A.S."/>
            <person name="Ekborg N.A."/>
            <person name="Pedamallu C.S."/>
            <person name="Hostetler J.B."/>
            <person name="Radune D."/>
            <person name="Toms B.S."/>
            <person name="Henrissat B."/>
            <person name="Coutinho P.M."/>
            <person name="Schwarz S."/>
            <person name="Field L."/>
            <person name="Trindade-Silva A.E."/>
            <person name="Soares C.A.G."/>
            <person name="Elshahawi S."/>
            <person name="Hanora A."/>
            <person name="Schmidt E.W."/>
            <person name="Haygood M.G."/>
            <person name="Posfai J."/>
            <person name="Benner J."/>
            <person name="Madinger C."/>
            <person name="Nove J."/>
            <person name="Anton B."/>
            <person name="Chaudhary K."/>
            <person name="Foster J."/>
            <person name="Holman A."/>
            <person name="Kumar S."/>
            <person name="Lessard P.A."/>
            <person name="Luyten Y.A."/>
            <person name="Slatko B."/>
            <person name="Wood N."/>
            <person name="Wu B."/>
            <person name="Teplitski M."/>
            <person name="Mougous J.D."/>
            <person name="Ward N."/>
            <person name="Eisen J.A."/>
            <person name="Badger J.H."/>
            <person name="Distel D.L."/>
        </authorList>
    </citation>
    <scope>NUCLEOTIDE SEQUENCE [LARGE SCALE GENOMIC DNA]</scope>
    <source>
        <strain evidence="2">ATCC 39867 / T7901</strain>
    </source>
</reference>
<name>C5BTX0_TERTT</name>
<protein>
    <submittedName>
        <fullName evidence="1">Uncharacterized protein</fullName>
    </submittedName>
</protein>
<dbReference type="HOGENOM" id="CLU_2385137_0_0_6"/>